<reference evidence="2 3" key="1">
    <citation type="submission" date="2021-06" db="EMBL/GenBank/DDBJ databases">
        <title>Complete genome of Haloferula helveola possessing various polysaccharide degrading enzymes.</title>
        <authorList>
            <person name="Takami H."/>
            <person name="Huang C."/>
            <person name="Hamasaki K."/>
        </authorList>
    </citation>
    <scope>NUCLEOTIDE SEQUENCE [LARGE SCALE GENOMIC DNA]</scope>
    <source>
        <strain evidence="2 3">CN-1</strain>
    </source>
</reference>
<proteinExistence type="predicted"/>
<protein>
    <submittedName>
        <fullName evidence="2">Peptidoglycanpeptidase</fullName>
    </submittedName>
</protein>
<gene>
    <name evidence="2" type="ORF">HAHE_32220</name>
</gene>
<dbReference type="InterPro" id="IPR038765">
    <property type="entry name" value="Papain-like_cys_pep_sf"/>
</dbReference>
<evidence type="ECO:0000256" key="1">
    <source>
        <dbReference type="SAM" id="SignalP"/>
    </source>
</evidence>
<feature type="chain" id="PRO_5046374641" evidence="1">
    <location>
        <begin position="22"/>
        <end position="219"/>
    </location>
</feature>
<name>A0ABM7RPQ0_9BACT</name>
<evidence type="ECO:0000313" key="3">
    <source>
        <dbReference type="Proteomes" id="UP001374893"/>
    </source>
</evidence>
<evidence type="ECO:0000313" key="2">
    <source>
        <dbReference type="EMBL" id="BCX49314.1"/>
    </source>
</evidence>
<dbReference type="EMBL" id="AP024702">
    <property type="protein sequence ID" value="BCX49314.1"/>
    <property type="molecule type" value="Genomic_DNA"/>
</dbReference>
<sequence length="219" mass="24507">MIRFSPSFICLLAFAFGPVVAEAGSIRKPAAEKRYNFRDGDIVLQGNAGPQSDAVRAATGSPYTHCGVVFQHEGKWMVMEAVQPVRTTPLEQFIDRSLAGTFRAYRLRETVGADAVAKARAWATKQAGKNYDVRFQWNDTELYCSEFVWKLYEQAGVELCPKRAFRTYNLDDPAVKQIIEQRYGGRANLPLDEPAVAPGDIATSKLLIEAPRIETKKMR</sequence>
<organism evidence="2 3">
    <name type="scientific">Haloferula helveola</name>
    <dbReference type="NCBI Taxonomy" id="490095"/>
    <lineage>
        <taxon>Bacteria</taxon>
        <taxon>Pseudomonadati</taxon>
        <taxon>Verrucomicrobiota</taxon>
        <taxon>Verrucomicrobiia</taxon>
        <taxon>Verrucomicrobiales</taxon>
        <taxon>Verrucomicrobiaceae</taxon>
        <taxon>Haloferula</taxon>
    </lineage>
</organism>
<dbReference type="RefSeq" id="WP_338685846.1">
    <property type="nucleotide sequence ID" value="NZ_AP024702.1"/>
</dbReference>
<accession>A0ABM7RPQ0</accession>
<feature type="signal peptide" evidence="1">
    <location>
        <begin position="1"/>
        <end position="21"/>
    </location>
</feature>
<dbReference type="InterPro" id="IPR024453">
    <property type="entry name" value="Peptidase_C92"/>
</dbReference>
<dbReference type="SUPFAM" id="SSF54001">
    <property type="entry name" value="Cysteine proteinases"/>
    <property type="match status" value="1"/>
</dbReference>
<dbReference type="Pfam" id="PF05708">
    <property type="entry name" value="Peptidase_C92"/>
    <property type="match status" value="1"/>
</dbReference>
<keyword evidence="3" id="KW-1185">Reference proteome</keyword>
<dbReference type="Proteomes" id="UP001374893">
    <property type="component" value="Chromosome"/>
</dbReference>
<keyword evidence="1" id="KW-0732">Signal</keyword>
<dbReference type="Gene3D" id="3.90.1720.10">
    <property type="entry name" value="endopeptidase domain like (from Nostoc punctiforme)"/>
    <property type="match status" value="1"/>
</dbReference>